<proteinExistence type="predicted"/>
<dbReference type="AlphaFoldDB" id="A0A2S0M7V9"/>
<organism evidence="1 2">
    <name type="scientific">Megasphaera elsdenii</name>
    <dbReference type="NCBI Taxonomy" id="907"/>
    <lineage>
        <taxon>Bacteria</taxon>
        <taxon>Bacillati</taxon>
        <taxon>Bacillota</taxon>
        <taxon>Negativicutes</taxon>
        <taxon>Veillonellales</taxon>
        <taxon>Veillonellaceae</taxon>
        <taxon>Megasphaera</taxon>
    </lineage>
</organism>
<dbReference type="RefSeq" id="WP_020309999.1">
    <property type="nucleotide sequence ID" value="NZ_CP027569.1"/>
</dbReference>
<dbReference type="EMBL" id="CP027569">
    <property type="protein sequence ID" value="AVO27561.1"/>
    <property type="molecule type" value="Genomic_DNA"/>
</dbReference>
<accession>A0A2S0M7V9</accession>
<dbReference type="OrthoDB" id="9814992at2"/>
<evidence type="ECO:0000313" key="1">
    <source>
        <dbReference type="EMBL" id="AVO27561.1"/>
    </source>
</evidence>
<reference evidence="1 2" key="1">
    <citation type="journal article" date="2018" name="Genome Announc.">
        <title>Complete genomes of two Megasphaera elsdenii strains, NCIMB 702410 and ATCC 25940.</title>
        <authorList>
            <person name="Hatmaker E.A."/>
            <person name="O'Dell K."/>
            <person name="Riley L.A."/>
            <person name="Klingeman D.M."/>
            <person name="Guss A.M."/>
        </authorList>
    </citation>
    <scope>NUCLEOTIDE SEQUENCE [LARGE SCALE GENOMIC DNA]</scope>
    <source>
        <strain evidence="1 2">NCIMB702410</strain>
    </source>
</reference>
<dbReference type="Proteomes" id="UP000238358">
    <property type="component" value="Chromosome"/>
</dbReference>
<protein>
    <submittedName>
        <fullName evidence="1">Phage tail protein</fullName>
    </submittedName>
</protein>
<name>A0A2S0M7V9_MEGEL</name>
<sequence>MAVNKIPEVINDMRAYIDGADDLIGVNEVELPDLKSLTEDIEGIGVAGKIEAPIAGHFDSLELKMTWQVPTKTSSRLVGGSTLALELYSDIQNWDSGANDYEHEQYRVAVRGRVKSHNPGKFKAGSKTDSETVIECTYFKIEMGGATLCEIDKYGYKAIVNGVDLLQQVRANIGMN</sequence>
<dbReference type="InterPro" id="IPR006498">
    <property type="entry name" value="Tail_tube"/>
</dbReference>
<evidence type="ECO:0000313" key="2">
    <source>
        <dbReference type="Proteomes" id="UP000238358"/>
    </source>
</evidence>
<dbReference type="Pfam" id="PF04985">
    <property type="entry name" value="Phage_tube"/>
    <property type="match status" value="1"/>
</dbReference>
<gene>
    <name evidence="1" type="ORF">C6Y28_08060</name>
</gene>